<protein>
    <submittedName>
        <fullName evidence="1">Uncharacterized protein</fullName>
    </submittedName>
</protein>
<dbReference type="EMBL" id="SMGQ01000011">
    <property type="protein sequence ID" value="TCK98690.1"/>
    <property type="molecule type" value="Genomic_DNA"/>
</dbReference>
<reference evidence="1 2" key="1">
    <citation type="submission" date="2019-03" db="EMBL/GenBank/DDBJ databases">
        <title>Genomic Encyclopedia of Type Strains, Phase IV (KMG-IV): sequencing the most valuable type-strain genomes for metagenomic binning, comparative biology and taxonomic classification.</title>
        <authorList>
            <person name="Goeker M."/>
        </authorList>
    </citation>
    <scope>NUCLEOTIDE SEQUENCE [LARGE SCALE GENOMIC DNA]</scope>
    <source>
        <strain evidence="1 2">DSM 24176</strain>
    </source>
</reference>
<accession>A0A4R1N170</accession>
<keyword evidence="2" id="KW-1185">Reference proteome</keyword>
<organism evidence="1 2">
    <name type="scientific">Natranaerovirga hydrolytica</name>
    <dbReference type="NCBI Taxonomy" id="680378"/>
    <lineage>
        <taxon>Bacteria</taxon>
        <taxon>Bacillati</taxon>
        <taxon>Bacillota</taxon>
        <taxon>Clostridia</taxon>
        <taxon>Lachnospirales</taxon>
        <taxon>Natranaerovirgaceae</taxon>
        <taxon>Natranaerovirga</taxon>
    </lineage>
</organism>
<dbReference type="Proteomes" id="UP000294545">
    <property type="component" value="Unassembled WGS sequence"/>
</dbReference>
<gene>
    <name evidence="1" type="ORF">EDC19_1123</name>
</gene>
<evidence type="ECO:0000313" key="1">
    <source>
        <dbReference type="EMBL" id="TCK98690.1"/>
    </source>
</evidence>
<sequence>MSSLTTCSWCNNNAGEMVGQKPCHFCKENMSQGIAVIITSKDDPAFKNFFDVKDVFSHMGKYLEEWFVVNKKDFKKYVKKNLKDNFSKDEMKDILKKGFFWLQESEDNTIANIFPNDIRVFNYSKKNSTA</sequence>
<proteinExistence type="predicted"/>
<comment type="caution">
    <text evidence="1">The sequence shown here is derived from an EMBL/GenBank/DDBJ whole genome shotgun (WGS) entry which is preliminary data.</text>
</comment>
<dbReference type="RefSeq" id="WP_132281742.1">
    <property type="nucleotide sequence ID" value="NZ_SMGQ01000011.1"/>
</dbReference>
<name>A0A4R1N170_9FIRM</name>
<evidence type="ECO:0000313" key="2">
    <source>
        <dbReference type="Proteomes" id="UP000294545"/>
    </source>
</evidence>
<dbReference type="OrthoDB" id="9854339at2"/>
<dbReference type="AlphaFoldDB" id="A0A4R1N170"/>